<dbReference type="OMA" id="DYESPHM"/>
<accession>A0A1M8AC55</accession>
<evidence type="ECO:0000256" key="1">
    <source>
        <dbReference type="SAM" id="MobiDB-lite"/>
    </source>
</evidence>
<dbReference type="VEuPathDB" id="FungiDB:MSYG_4134"/>
<dbReference type="Proteomes" id="UP000186303">
    <property type="component" value="Chromosome 7"/>
</dbReference>
<dbReference type="OrthoDB" id="1638493at2759"/>
<name>A0A1M8AC55_MALS4</name>
<keyword evidence="3" id="KW-1185">Reference proteome</keyword>
<feature type="region of interest" description="Disordered" evidence="1">
    <location>
        <begin position="157"/>
        <end position="178"/>
    </location>
</feature>
<proteinExistence type="predicted"/>
<feature type="compositionally biased region" description="Basic and acidic residues" evidence="1">
    <location>
        <begin position="614"/>
        <end position="638"/>
    </location>
</feature>
<sequence length="1017" mass="108876">MLPMVSMPMPSPPITDYTAFRERLGSRADADTEALYDDEAMASSRPASPPLQRRLSQFARSMPQMRSVSSLGHASQSASRRGGLTGAIEPRAPAQTDGSPRAWRTSSVPMQSLAESREPSNSLFDECLLDVHRSMTSSPMPLQNDMFLIPSYASSRHEKSHASSPSDSVRPAPATAPRQSRVAENVVLVLEPATRALHMFGPLHLTGSYSLSGTVKLSLPHATSVCDNIDVLSLRVVFTGYSLYVDGSGRYSCVRLCEVAKELVDTPMCVNLPPNGPPMLDALFDVCAPGWLPASISTRTVSTFYCLQAMVVLRENPPIASSLLLDVDTSAGQLPPITVRSAPILVVVNRTRDVVSIPLAQRAEFSGVDVPLSGNPFRKTETNPFRRGAKPAPTGPAADLPKQAPEAPAAGNASASTARQRSTPDRPPPAQATLRHYSHMPQLHLPTPSVIQGTKYDFLPLKITLSVPSHCATHASARGEQAPLVFGLHIALDPLWQHARYWSDLRLCELEAACVQMEKYSSTLSRSYCTAFALPTDGSTNVSAARLPVFEQVPRQLGVATPQSAAVQPGVPGMHPYHRSLVDYRVRLEKNGAAPTERQNGVERFRAYTVGPLPDRDRERSGAHPGTKDKSTPKDDKASSAWRRRTVSNAFQRLSLLGGPRESHAPPTPPLPAPAPTNQGPLAEVAAAAAGGTATPASNEATKASYMFEGDDGHGLVLLHRRVRLSFSLPLVPSSSRSAAMQNAPQLLPDYESPHMRVRHKLKVKIRFGFGSSTLAPNVGVQSVVMSVPVRFSEAPPGEALAQAPPLVLPAAAQTYVPSGDALGSALPSAYAQASRSSPANRMDHVYLPAYTQLFRADGSRLGDDEEVLPPYPDQQHVSMEPAYPSLSALLASQLRLVSDETRENKSAVSMSVLDALNAHDEELFNVAAPMDDEMMDDHLAADGGFDDDVELGRVAPSAARSVSPLLEMHTDPTRRGFGASPLLPSEAPAPVTVGSEALAPALSYMSPSLGAVARPA</sequence>
<dbReference type="STRING" id="1230383.A0A1M8AC55"/>
<dbReference type="EMBL" id="LT671827">
    <property type="protein sequence ID" value="SHO79784.1"/>
    <property type="molecule type" value="Genomic_DNA"/>
</dbReference>
<feature type="compositionally biased region" description="Polar residues" evidence="1">
    <location>
        <begin position="59"/>
        <end position="79"/>
    </location>
</feature>
<dbReference type="AlphaFoldDB" id="A0A1M8AC55"/>
<protein>
    <submittedName>
        <fullName evidence="2">Uncharacterized protein</fullName>
    </submittedName>
</protein>
<evidence type="ECO:0000313" key="3">
    <source>
        <dbReference type="Proteomes" id="UP000186303"/>
    </source>
</evidence>
<feature type="region of interest" description="Disordered" evidence="1">
    <location>
        <begin position="592"/>
        <end position="645"/>
    </location>
</feature>
<reference evidence="3" key="1">
    <citation type="journal article" date="2017" name="Nucleic Acids Res.">
        <title>Proteogenomics produces comprehensive and highly accurate protein-coding gene annotation in a complete genome assembly of Malassezia sympodialis.</title>
        <authorList>
            <person name="Zhu Y."/>
            <person name="Engstroem P.G."/>
            <person name="Tellgren-Roth C."/>
            <person name="Baudo C.D."/>
            <person name="Kennell J.C."/>
            <person name="Sun S."/>
            <person name="Billmyre R.B."/>
            <person name="Schroeder M.S."/>
            <person name="Andersson A."/>
            <person name="Holm T."/>
            <person name="Sigurgeirsson B."/>
            <person name="Wu G."/>
            <person name="Sankaranarayanan S.R."/>
            <person name="Siddharthan R."/>
            <person name="Sanyal K."/>
            <person name="Lundeberg J."/>
            <person name="Nystedt B."/>
            <person name="Boekhout T."/>
            <person name="Dawson T.L. Jr."/>
            <person name="Heitman J."/>
            <person name="Scheynius A."/>
            <person name="Lehtioe J."/>
        </authorList>
    </citation>
    <scope>NUCLEOTIDE SEQUENCE [LARGE SCALE GENOMIC DNA]</scope>
    <source>
        <strain evidence="3">ATCC 42132</strain>
    </source>
</reference>
<feature type="compositionally biased region" description="Polar residues" evidence="1">
    <location>
        <begin position="104"/>
        <end position="119"/>
    </location>
</feature>
<feature type="region of interest" description="Disordered" evidence="1">
    <location>
        <begin position="59"/>
        <end position="119"/>
    </location>
</feature>
<feature type="compositionally biased region" description="Pro residues" evidence="1">
    <location>
        <begin position="666"/>
        <end position="675"/>
    </location>
</feature>
<evidence type="ECO:0000313" key="2">
    <source>
        <dbReference type="EMBL" id="SHO79784.1"/>
    </source>
</evidence>
<feature type="compositionally biased region" description="Low complexity" evidence="1">
    <location>
        <begin position="404"/>
        <end position="418"/>
    </location>
</feature>
<gene>
    <name evidence="2" type="ORF">MSYG_4134</name>
</gene>
<feature type="region of interest" description="Disordered" evidence="1">
    <location>
        <begin position="374"/>
        <end position="433"/>
    </location>
</feature>
<organism evidence="2 3">
    <name type="scientific">Malassezia sympodialis (strain ATCC 42132)</name>
    <name type="common">Atopic eczema-associated yeast</name>
    <dbReference type="NCBI Taxonomy" id="1230383"/>
    <lineage>
        <taxon>Eukaryota</taxon>
        <taxon>Fungi</taxon>
        <taxon>Dikarya</taxon>
        <taxon>Basidiomycota</taxon>
        <taxon>Ustilaginomycotina</taxon>
        <taxon>Malasseziomycetes</taxon>
        <taxon>Malasseziales</taxon>
        <taxon>Malasseziaceae</taxon>
        <taxon>Malassezia</taxon>
    </lineage>
</organism>
<feature type="region of interest" description="Disordered" evidence="1">
    <location>
        <begin position="657"/>
        <end position="679"/>
    </location>
</feature>